<reference evidence="1" key="1">
    <citation type="submission" date="2018-05" db="EMBL/GenBank/DDBJ databases">
        <authorList>
            <person name="Lanie J.A."/>
            <person name="Ng W.-L."/>
            <person name="Kazmierczak K.M."/>
            <person name="Andrzejewski T.M."/>
            <person name="Davidsen T.M."/>
            <person name="Wayne K.J."/>
            <person name="Tettelin H."/>
            <person name="Glass J.I."/>
            <person name="Rusch D."/>
            <person name="Podicherti R."/>
            <person name="Tsui H.-C.T."/>
            <person name="Winkler M.E."/>
        </authorList>
    </citation>
    <scope>NUCLEOTIDE SEQUENCE</scope>
</reference>
<dbReference type="PROSITE" id="PS51257">
    <property type="entry name" value="PROKAR_LIPOPROTEIN"/>
    <property type="match status" value="1"/>
</dbReference>
<name>A0A382CEM5_9ZZZZ</name>
<protein>
    <submittedName>
        <fullName evidence="1">Uncharacterized protein</fullName>
    </submittedName>
</protein>
<dbReference type="EMBL" id="UINC01034130">
    <property type="protein sequence ID" value="SVB24490.1"/>
    <property type="molecule type" value="Genomic_DNA"/>
</dbReference>
<organism evidence="1">
    <name type="scientific">marine metagenome</name>
    <dbReference type="NCBI Taxonomy" id="408172"/>
    <lineage>
        <taxon>unclassified sequences</taxon>
        <taxon>metagenomes</taxon>
        <taxon>ecological metagenomes</taxon>
    </lineage>
</organism>
<proteinExistence type="predicted"/>
<gene>
    <name evidence="1" type="ORF">METZ01_LOCUS177344</name>
</gene>
<accession>A0A382CEM5</accession>
<evidence type="ECO:0000313" key="1">
    <source>
        <dbReference type="EMBL" id="SVB24490.1"/>
    </source>
</evidence>
<dbReference type="AlphaFoldDB" id="A0A382CEM5"/>
<sequence>MTKKKMINRNLFLFCCMVFISCEDLIPNDDNDKKSIYVYINPRLPQDDNGYYHLTLNKSKWQTIHRFSGLVTDEDDNPLDVVRFEWSSNLYWVLGDTLGYIIKRGLTDEMVYVNYDTIPITGFEGHIVSTINPACYSNSKGEFSQMSGFVKNMVGDTAEIGITYGLREVSEERNQINFSVVLD</sequence>